<evidence type="ECO:0000313" key="2">
    <source>
        <dbReference type="EMBL" id="WFD03949.1"/>
    </source>
</evidence>
<organism evidence="2 3">
    <name type="scientific">Malassezia obtusa</name>
    <dbReference type="NCBI Taxonomy" id="76774"/>
    <lineage>
        <taxon>Eukaryota</taxon>
        <taxon>Fungi</taxon>
        <taxon>Dikarya</taxon>
        <taxon>Basidiomycota</taxon>
        <taxon>Ustilaginomycotina</taxon>
        <taxon>Malasseziomycetes</taxon>
        <taxon>Malasseziales</taxon>
        <taxon>Malasseziaceae</taxon>
        <taxon>Malassezia</taxon>
    </lineage>
</organism>
<sequence>MSRRGASRKGAGGARGSRAPAPAPAPALPALPFEVVLGVLRHTLHQDPGMAARLLALNQRFRRALQPHVYTRVELATCGALAKFAQLVRVRPEAARAVRALWIGPSHTRSDLLTVLSAPLPGDSAYLDELRDEVYRNTRFVLRACRRLQDVALSGSLVSKAVVDSYGTACQPVRVTSVNPHSFISGFDAPIFQRVEVLTVCDINLSLTEADAIRRLPALRSFEYISPKDYGEVARDIRILEKLLALDERELPLEDQLERLLLDVRPTCLQRLQYRAVASRAAQVVSALELAAQGTPRAIDIAYADLAPTFVEEWEALRDLVFNAQDEYSRAALGDDVGSWVDPSHALEQLRSEWRTRTAALS</sequence>
<evidence type="ECO:0000256" key="1">
    <source>
        <dbReference type="SAM" id="MobiDB-lite"/>
    </source>
</evidence>
<dbReference type="EMBL" id="CP119939">
    <property type="protein sequence ID" value="WFD03949.1"/>
    <property type="molecule type" value="Genomic_DNA"/>
</dbReference>
<evidence type="ECO:0000313" key="3">
    <source>
        <dbReference type="Proteomes" id="UP001214603"/>
    </source>
</evidence>
<feature type="region of interest" description="Disordered" evidence="1">
    <location>
        <begin position="1"/>
        <end position="25"/>
    </location>
</feature>
<accession>A0AAF0IU58</accession>
<keyword evidence="3" id="KW-1185">Reference proteome</keyword>
<reference evidence="2" key="1">
    <citation type="submission" date="2023-03" db="EMBL/GenBank/DDBJ databases">
        <title>Mating type loci evolution in Malassezia.</title>
        <authorList>
            <person name="Coelho M.A."/>
        </authorList>
    </citation>
    <scope>NUCLEOTIDE SEQUENCE</scope>
    <source>
        <strain evidence="2">CBS 7876</strain>
    </source>
</reference>
<dbReference type="AlphaFoldDB" id="A0AAF0IU58"/>
<gene>
    <name evidence="2" type="ORF">MOBT1_002646</name>
</gene>
<dbReference type="Proteomes" id="UP001214603">
    <property type="component" value="Chromosome 6"/>
</dbReference>
<proteinExistence type="predicted"/>
<protein>
    <submittedName>
        <fullName evidence="2">Uncharacterized protein</fullName>
    </submittedName>
</protein>
<name>A0AAF0IU58_9BASI</name>